<evidence type="ECO:0000313" key="2">
    <source>
        <dbReference type="EMBL" id="KAF6754514.1"/>
    </source>
</evidence>
<proteinExistence type="predicted"/>
<reference evidence="2 3" key="1">
    <citation type="submission" date="2020-07" db="EMBL/GenBank/DDBJ databases">
        <title>Comparative genomics of pyrophilous fungi reveals a link between fire events and developmental genes.</title>
        <authorList>
            <consortium name="DOE Joint Genome Institute"/>
            <person name="Steindorff A.S."/>
            <person name="Carver A."/>
            <person name="Calhoun S."/>
            <person name="Stillman K."/>
            <person name="Liu H."/>
            <person name="Lipzen A."/>
            <person name="Pangilinan J."/>
            <person name="Labutti K."/>
            <person name="Bruns T.D."/>
            <person name="Grigoriev I.V."/>
        </authorList>
    </citation>
    <scope>NUCLEOTIDE SEQUENCE [LARGE SCALE GENOMIC DNA]</scope>
    <source>
        <strain evidence="2 3">CBS 144469</strain>
    </source>
</reference>
<dbReference type="Proteomes" id="UP000521943">
    <property type="component" value="Unassembled WGS sequence"/>
</dbReference>
<evidence type="ECO:0000256" key="1">
    <source>
        <dbReference type="SAM" id="MobiDB-lite"/>
    </source>
</evidence>
<dbReference type="EMBL" id="JACGCI010000034">
    <property type="protein sequence ID" value="KAF6754514.1"/>
    <property type="molecule type" value="Genomic_DNA"/>
</dbReference>
<feature type="compositionally biased region" description="Polar residues" evidence="1">
    <location>
        <begin position="322"/>
        <end position="361"/>
    </location>
</feature>
<sequence length="392" mass="43288">MAHQSAQTLPVGDKGLDEYVARDPDVDALFLERLETFMDKCIGDIRAFSERELRPFEETRRCVAEWHAKHLFQSSLSSATDQTRANRHDYVRSVLMNTSRVLESLAETAGVQSFLLSVDLRDEQDSGFLGGSVHGREFWRTLRGGGDYGAKAFKQYCRKNDPGVHDSGSDSLSETKATSAAHLPAASSSNSAKNIKTALYETVRRALKSASGVRNAEMKWTNPERLDVYGVRLVGWPPEIPSHNPSTLRVNQNRQLLEAFKTGVARFERLPTAIPPASIPETEGENNGDESDDFSWAYDPDVSPTISPKPPPVIAPNKAESRSSSPRQAPVSLASTRGNSPLSQTGSSFETWDIYSSTFNPQVEADEQDGGLVRPRKRPRSEEPHGLDSDLQ</sequence>
<name>A0A8H6HXW2_9AGAR</name>
<feature type="region of interest" description="Disordered" evidence="1">
    <location>
        <begin position="271"/>
        <end position="392"/>
    </location>
</feature>
<dbReference type="OrthoDB" id="3223825at2759"/>
<feature type="region of interest" description="Disordered" evidence="1">
    <location>
        <begin position="163"/>
        <end position="188"/>
    </location>
</feature>
<organism evidence="2 3">
    <name type="scientific">Ephemerocybe angulata</name>
    <dbReference type="NCBI Taxonomy" id="980116"/>
    <lineage>
        <taxon>Eukaryota</taxon>
        <taxon>Fungi</taxon>
        <taxon>Dikarya</taxon>
        <taxon>Basidiomycota</taxon>
        <taxon>Agaricomycotina</taxon>
        <taxon>Agaricomycetes</taxon>
        <taxon>Agaricomycetidae</taxon>
        <taxon>Agaricales</taxon>
        <taxon>Agaricineae</taxon>
        <taxon>Psathyrellaceae</taxon>
        <taxon>Ephemerocybe</taxon>
    </lineage>
</organism>
<accession>A0A8H6HXW2</accession>
<gene>
    <name evidence="2" type="ORF">DFP72DRAFT_899290</name>
</gene>
<feature type="compositionally biased region" description="Polar residues" evidence="1">
    <location>
        <begin position="169"/>
        <end position="178"/>
    </location>
</feature>
<comment type="caution">
    <text evidence="2">The sequence shown here is derived from an EMBL/GenBank/DDBJ whole genome shotgun (WGS) entry which is preliminary data.</text>
</comment>
<evidence type="ECO:0000313" key="3">
    <source>
        <dbReference type="Proteomes" id="UP000521943"/>
    </source>
</evidence>
<dbReference type="AlphaFoldDB" id="A0A8H6HXW2"/>
<feature type="compositionally biased region" description="Basic and acidic residues" evidence="1">
    <location>
        <begin position="380"/>
        <end position="392"/>
    </location>
</feature>
<feature type="compositionally biased region" description="Acidic residues" evidence="1">
    <location>
        <begin position="282"/>
        <end position="293"/>
    </location>
</feature>
<keyword evidence="3" id="KW-1185">Reference proteome</keyword>
<protein>
    <submittedName>
        <fullName evidence="2">Uncharacterized protein</fullName>
    </submittedName>
</protein>